<dbReference type="SUPFAM" id="SSF53187">
    <property type="entry name" value="Zn-dependent exopeptidases"/>
    <property type="match status" value="1"/>
</dbReference>
<dbReference type="EMBL" id="JACOPD010000003">
    <property type="protein sequence ID" value="MBC5680468.1"/>
    <property type="molecule type" value="Genomic_DNA"/>
</dbReference>
<dbReference type="SMART" id="SM00646">
    <property type="entry name" value="Ami_3"/>
    <property type="match status" value="1"/>
</dbReference>
<organism evidence="3 4">
    <name type="scientific">Lachnospira hominis</name>
    <name type="common">ex Liu et al. 2021</name>
    <dbReference type="NCBI Taxonomy" id="2763051"/>
    <lineage>
        <taxon>Bacteria</taxon>
        <taxon>Bacillati</taxon>
        <taxon>Bacillota</taxon>
        <taxon>Clostridia</taxon>
        <taxon>Lachnospirales</taxon>
        <taxon>Lachnospiraceae</taxon>
        <taxon>Lachnospira</taxon>
    </lineage>
</organism>
<accession>A0ABR7FZ52</accession>
<dbReference type="Proteomes" id="UP000628463">
    <property type="component" value="Unassembled WGS sequence"/>
</dbReference>
<sequence length="293" mass="32585">MSDITIALDAGHGGSDPGATYNGRAEKDDTLRLTRAVGKILEMNGINVYYVRDNDEYETPFKKATDANNSGADYFISIHRNSSEKNNQYSGIESLVYKDSGIRHTLAKNINKELADAGFEDLGITERPNLVVLKRTQMPAVLVEVGFINSDTDNKIFDENFNEIARAIADGILETVYSQTTKTDAPGTGSSPDIPANYSMPASPGISENPGMPACRCDEEGTKLYRIQTGAYRNKENADRMLDSLLIEGFPAFIISDDGYYKVQVGAFLYLTNAIKMEQRLRRFRYNTYIVYD</sequence>
<protein>
    <submittedName>
        <fullName evidence="3">N-acetylmuramoyl-L-alanine amidase</fullName>
    </submittedName>
</protein>
<dbReference type="InterPro" id="IPR002508">
    <property type="entry name" value="MurNAc-LAA_cat"/>
</dbReference>
<keyword evidence="1" id="KW-0378">Hydrolase</keyword>
<dbReference type="SUPFAM" id="SSF110997">
    <property type="entry name" value="Sporulation related repeat"/>
    <property type="match status" value="1"/>
</dbReference>
<dbReference type="InterPro" id="IPR007730">
    <property type="entry name" value="SPOR-like_dom"/>
</dbReference>
<feature type="domain" description="SPOR" evidence="2">
    <location>
        <begin position="219"/>
        <end position="293"/>
    </location>
</feature>
<dbReference type="PANTHER" id="PTHR30404:SF0">
    <property type="entry name" value="N-ACETYLMURAMOYL-L-ALANINE AMIDASE AMIC"/>
    <property type="match status" value="1"/>
</dbReference>
<dbReference type="InterPro" id="IPR050695">
    <property type="entry name" value="N-acetylmuramoyl_amidase_3"/>
</dbReference>
<evidence type="ECO:0000313" key="4">
    <source>
        <dbReference type="Proteomes" id="UP000628463"/>
    </source>
</evidence>
<dbReference type="Gene3D" id="3.30.70.1070">
    <property type="entry name" value="Sporulation related repeat"/>
    <property type="match status" value="1"/>
</dbReference>
<dbReference type="RefSeq" id="WP_186836505.1">
    <property type="nucleotide sequence ID" value="NZ_JACOPD010000003.1"/>
</dbReference>
<gene>
    <name evidence="3" type="ORF">H8S01_05775</name>
</gene>
<comment type="caution">
    <text evidence="3">The sequence shown here is derived from an EMBL/GenBank/DDBJ whole genome shotgun (WGS) entry which is preliminary data.</text>
</comment>
<dbReference type="Pfam" id="PF01520">
    <property type="entry name" value="Amidase_3"/>
    <property type="match status" value="1"/>
</dbReference>
<evidence type="ECO:0000259" key="2">
    <source>
        <dbReference type="PROSITE" id="PS51724"/>
    </source>
</evidence>
<keyword evidence="4" id="KW-1185">Reference proteome</keyword>
<dbReference type="Pfam" id="PF05036">
    <property type="entry name" value="SPOR"/>
    <property type="match status" value="1"/>
</dbReference>
<evidence type="ECO:0000313" key="3">
    <source>
        <dbReference type="EMBL" id="MBC5680468.1"/>
    </source>
</evidence>
<evidence type="ECO:0000256" key="1">
    <source>
        <dbReference type="ARBA" id="ARBA00022801"/>
    </source>
</evidence>
<reference evidence="3 4" key="1">
    <citation type="submission" date="2020-08" db="EMBL/GenBank/DDBJ databases">
        <title>Genome public.</title>
        <authorList>
            <person name="Liu C."/>
            <person name="Sun Q."/>
        </authorList>
    </citation>
    <scope>NUCLEOTIDE SEQUENCE [LARGE SCALE GENOMIC DNA]</scope>
    <source>
        <strain evidence="3 4">NSJ-43</strain>
    </source>
</reference>
<dbReference type="PANTHER" id="PTHR30404">
    <property type="entry name" value="N-ACETYLMURAMOYL-L-ALANINE AMIDASE"/>
    <property type="match status" value="1"/>
</dbReference>
<dbReference type="InterPro" id="IPR036680">
    <property type="entry name" value="SPOR-like_sf"/>
</dbReference>
<proteinExistence type="predicted"/>
<dbReference type="Gene3D" id="3.40.630.40">
    <property type="entry name" value="Zn-dependent exopeptidases"/>
    <property type="match status" value="1"/>
</dbReference>
<dbReference type="CDD" id="cd02696">
    <property type="entry name" value="MurNAc-LAA"/>
    <property type="match status" value="1"/>
</dbReference>
<name>A0ABR7FZ52_9FIRM</name>
<dbReference type="PROSITE" id="PS51724">
    <property type="entry name" value="SPOR"/>
    <property type="match status" value="1"/>
</dbReference>